<proteinExistence type="predicted"/>
<dbReference type="InterPro" id="IPR036052">
    <property type="entry name" value="TrpB-like_PALP_sf"/>
</dbReference>
<dbReference type="Gene3D" id="3.40.50.1100">
    <property type="match status" value="2"/>
</dbReference>
<organism evidence="2 3">
    <name type="scientific">Aspergillus flavus (strain ATCC 200026 / FGSC A1120 / IAM 13836 / NRRL 3357 / JCM 12722 / SRRC 167)</name>
    <dbReference type="NCBI Taxonomy" id="332952"/>
    <lineage>
        <taxon>Eukaryota</taxon>
        <taxon>Fungi</taxon>
        <taxon>Dikarya</taxon>
        <taxon>Ascomycota</taxon>
        <taxon>Pezizomycotina</taxon>
        <taxon>Eurotiomycetes</taxon>
        <taxon>Eurotiomycetidae</taxon>
        <taxon>Eurotiales</taxon>
        <taxon>Aspergillaceae</taxon>
        <taxon>Aspergillus</taxon>
        <taxon>Aspergillus subgen. Circumdati</taxon>
    </lineage>
</organism>
<sequence>MAFIHHSNASRFSIHAQTEAAMWTTAVFVKDESKRFGAYFGSFKALGAPYAVYKILADEVHTKTGARPSPAELRTFQYRDITKSVTVCVASDGDQGRELAYGAQLFGCRQVSEGRADITKELGAVVIRVNGEYKASVSRAKEDARMNNWFFVSSTSWPDFDNDIPQHEALIAIPVLDHITHVFVCGAVGSIAAAIFQGFYTRLHDNRPSGIPQFIVPCRVPLPAAWKVLHWLARGFVAVPDTIAVDSMKTLASGCEGDISVVSGESSAASMCVLLRASTDSTVRNKLGLDANSQVLLFVLEGATDSQIFESLVGTSPAAVFAAKGPFAV</sequence>
<evidence type="ECO:0000313" key="2">
    <source>
        <dbReference type="EMBL" id="QRD86912.1"/>
    </source>
</evidence>
<dbReference type="PANTHER" id="PTHR42937">
    <property type="match status" value="1"/>
</dbReference>
<dbReference type="VEuPathDB" id="FungiDB:AFLA_006250"/>
<dbReference type="PANTHER" id="PTHR42937:SF1">
    <property type="entry name" value="DIAMINOPROPIONATE AMMONIA-LYASE"/>
    <property type="match status" value="1"/>
</dbReference>
<evidence type="ECO:0000313" key="3">
    <source>
        <dbReference type="Proteomes" id="UP000596276"/>
    </source>
</evidence>
<dbReference type="InterPro" id="IPR001926">
    <property type="entry name" value="TrpB-like_PALP"/>
</dbReference>
<protein>
    <submittedName>
        <fullName evidence="2">Threonine dehydratase</fullName>
    </submittedName>
</protein>
<keyword evidence="3" id="KW-1185">Reference proteome</keyword>
<dbReference type="EMBL" id="CP044620">
    <property type="protein sequence ID" value="QRD86912.1"/>
    <property type="molecule type" value="Genomic_DNA"/>
</dbReference>
<accession>A0A7U2MN88</accession>
<dbReference type="Proteomes" id="UP000596276">
    <property type="component" value="Chromosome 3"/>
</dbReference>
<feature type="domain" description="Tryptophan synthase beta chain-like PALP" evidence="1">
    <location>
        <begin position="25"/>
        <end position="276"/>
    </location>
</feature>
<dbReference type="SUPFAM" id="SSF53686">
    <property type="entry name" value="Tryptophan synthase beta subunit-like PLP-dependent enzymes"/>
    <property type="match status" value="1"/>
</dbReference>
<gene>
    <name evidence="2" type="ORF">F9C07_2221201</name>
</gene>
<name>A0A7U2MN88_ASPFN</name>
<evidence type="ECO:0000259" key="1">
    <source>
        <dbReference type="Pfam" id="PF00291"/>
    </source>
</evidence>
<reference evidence="3" key="1">
    <citation type="journal article" date="2021" name="G3 (Bethesda)">
        <title>Chromosome assembled and annotated genome sequence of Aspergillus flavus NRRL 3357.</title>
        <authorList>
            <person name="Skerker J.M."/>
            <person name="Pianalto K.M."/>
            <person name="Mondo S.J."/>
            <person name="Yang K."/>
            <person name="Arkin A.P."/>
            <person name="Keller N.P."/>
            <person name="Grigoriev I.V."/>
            <person name="Louise Glass N.L."/>
        </authorList>
    </citation>
    <scope>NUCLEOTIDE SEQUENCE [LARGE SCALE GENOMIC DNA]</scope>
    <source>
        <strain evidence="3">ATCC 200026 / FGSC A1120 / IAM 13836 / NRRL 3357 / JCM 12722 / SRRC 167</strain>
    </source>
</reference>
<dbReference type="VEuPathDB" id="FungiDB:F9C07_2221201"/>
<dbReference type="AlphaFoldDB" id="A0A7U2MN88"/>
<dbReference type="Pfam" id="PF00291">
    <property type="entry name" value="PALP"/>
    <property type="match status" value="1"/>
</dbReference>